<name>A0A5Q0H1B8_SACSY</name>
<evidence type="ECO:0000259" key="10">
    <source>
        <dbReference type="Pfam" id="PF02518"/>
    </source>
</evidence>
<feature type="transmembrane region" description="Helical" evidence="9">
    <location>
        <begin position="78"/>
        <end position="94"/>
    </location>
</feature>
<evidence type="ECO:0000313" key="13">
    <source>
        <dbReference type="EMBL" id="QFZ19705.1"/>
    </source>
</evidence>
<keyword evidence="3" id="KW-0597">Phosphoprotein</keyword>
<keyword evidence="7" id="KW-0067">ATP-binding</keyword>
<dbReference type="PANTHER" id="PTHR24421">
    <property type="entry name" value="NITRATE/NITRITE SENSOR PROTEIN NARX-RELATED"/>
    <property type="match status" value="1"/>
</dbReference>
<dbReference type="Pfam" id="PF23539">
    <property type="entry name" value="DUF7134"/>
    <property type="match status" value="1"/>
</dbReference>
<keyword evidence="14" id="KW-1185">Reference proteome</keyword>
<dbReference type="AlphaFoldDB" id="A0A5Q0H1B8"/>
<dbReference type="SUPFAM" id="SSF55874">
    <property type="entry name" value="ATPase domain of HSP90 chaperone/DNA topoisomerase II/histidine kinase"/>
    <property type="match status" value="1"/>
</dbReference>
<organism evidence="13 14">
    <name type="scientific">Saccharothrix syringae</name>
    <name type="common">Nocardiopsis syringae</name>
    <dbReference type="NCBI Taxonomy" id="103733"/>
    <lineage>
        <taxon>Bacteria</taxon>
        <taxon>Bacillati</taxon>
        <taxon>Actinomycetota</taxon>
        <taxon>Actinomycetes</taxon>
        <taxon>Pseudonocardiales</taxon>
        <taxon>Pseudonocardiaceae</taxon>
        <taxon>Saccharothrix</taxon>
    </lineage>
</organism>
<dbReference type="Gene3D" id="3.30.565.10">
    <property type="entry name" value="Histidine kinase-like ATPase, C-terminal domain"/>
    <property type="match status" value="1"/>
</dbReference>
<gene>
    <name evidence="13" type="ORF">EKG83_21745</name>
</gene>
<dbReference type="GO" id="GO:0046983">
    <property type="term" value="F:protein dimerization activity"/>
    <property type="evidence" value="ECO:0007669"/>
    <property type="project" value="InterPro"/>
</dbReference>
<dbReference type="Proteomes" id="UP000325787">
    <property type="component" value="Chromosome"/>
</dbReference>
<dbReference type="InterPro" id="IPR055558">
    <property type="entry name" value="DUF7134"/>
</dbReference>
<dbReference type="CDD" id="cd16917">
    <property type="entry name" value="HATPase_UhpB-NarQ-NarX-like"/>
    <property type="match status" value="1"/>
</dbReference>
<evidence type="ECO:0000256" key="6">
    <source>
        <dbReference type="ARBA" id="ARBA00022777"/>
    </source>
</evidence>
<dbReference type="InterPro" id="IPR036890">
    <property type="entry name" value="HATPase_C_sf"/>
</dbReference>
<dbReference type="GO" id="GO:0016020">
    <property type="term" value="C:membrane"/>
    <property type="evidence" value="ECO:0007669"/>
    <property type="project" value="InterPro"/>
</dbReference>
<evidence type="ECO:0000313" key="14">
    <source>
        <dbReference type="Proteomes" id="UP000325787"/>
    </source>
</evidence>
<keyword evidence="6 13" id="KW-0418">Kinase</keyword>
<dbReference type="InterPro" id="IPR003594">
    <property type="entry name" value="HATPase_dom"/>
</dbReference>
<feature type="domain" description="Signal transduction histidine kinase subgroup 3 dimerisation and phosphoacceptor" evidence="11">
    <location>
        <begin position="177"/>
        <end position="242"/>
    </location>
</feature>
<dbReference type="KEGG" id="ssyi:EKG83_21745"/>
<dbReference type="OrthoDB" id="227596at2"/>
<evidence type="ECO:0000256" key="1">
    <source>
        <dbReference type="ARBA" id="ARBA00000085"/>
    </source>
</evidence>
<feature type="domain" description="Histidine kinase/HSP90-like ATPase" evidence="10">
    <location>
        <begin position="285"/>
        <end position="370"/>
    </location>
</feature>
<sequence>MVESRADAGAAAVTCLGVVLGTLLVPRTGAQQPLDAVGCALLVAGALPLARRRRFPLAVAWATAAACVAYYGLRYPGIFASTPVLLAVYTLVAAGRPGRGVTAAAAFVAALYLVVAVPTGTALPHGGVAWNAGFLTAAVVIGAMVAGHRAYLDAVEQRAAEAERTREEAALRRAGEERLWIAQELHDTITHSISVINVHAGVAAHLLDRDPDRAREGLVAIRETSRDVLRELRATLGVLRRVDEDGGAPGLAGLPVLVDRARRAGLAVELRGHGAPGPVPDAVGRAAYRIAQEALTNALRHAGGAAVTVSVEHRRDAVLLRVLDDGPPGVVAAPGSGLIGMRERALALGGSFSAGRAPGGGFLVAAVLPVPGGPPR</sequence>
<dbReference type="GO" id="GO:0005524">
    <property type="term" value="F:ATP binding"/>
    <property type="evidence" value="ECO:0007669"/>
    <property type="project" value="UniProtKB-KW"/>
</dbReference>
<protein>
    <recommendedName>
        <fullName evidence="2">histidine kinase</fullName>
        <ecNumber evidence="2">2.7.13.3</ecNumber>
    </recommendedName>
</protein>
<dbReference type="Pfam" id="PF07730">
    <property type="entry name" value="HisKA_3"/>
    <property type="match status" value="1"/>
</dbReference>
<feature type="transmembrane region" description="Helical" evidence="9">
    <location>
        <begin position="128"/>
        <end position="148"/>
    </location>
</feature>
<accession>A0A5Q0H1B8</accession>
<evidence type="ECO:0000256" key="8">
    <source>
        <dbReference type="ARBA" id="ARBA00023012"/>
    </source>
</evidence>
<keyword evidence="4" id="KW-0808">Transferase</keyword>
<dbReference type="EMBL" id="CP034550">
    <property type="protein sequence ID" value="QFZ19705.1"/>
    <property type="molecule type" value="Genomic_DNA"/>
</dbReference>
<dbReference type="InterPro" id="IPR011712">
    <property type="entry name" value="Sig_transdc_His_kin_sub3_dim/P"/>
</dbReference>
<feature type="transmembrane region" description="Helical" evidence="9">
    <location>
        <begin position="55"/>
        <end position="72"/>
    </location>
</feature>
<evidence type="ECO:0000256" key="7">
    <source>
        <dbReference type="ARBA" id="ARBA00022840"/>
    </source>
</evidence>
<evidence type="ECO:0000256" key="3">
    <source>
        <dbReference type="ARBA" id="ARBA00022553"/>
    </source>
</evidence>
<dbReference type="Gene3D" id="1.20.5.1930">
    <property type="match status" value="1"/>
</dbReference>
<keyword evidence="5" id="KW-0547">Nucleotide-binding</keyword>
<reference evidence="14" key="1">
    <citation type="journal article" date="2021" name="Curr. Microbiol.">
        <title>Complete genome of nocamycin-producing strain Saccharothrix syringae NRRL B-16468 reveals the biosynthetic potential for secondary metabolites.</title>
        <authorList>
            <person name="Mo X."/>
            <person name="Yang S."/>
        </authorList>
    </citation>
    <scope>NUCLEOTIDE SEQUENCE [LARGE SCALE GENOMIC DNA]</scope>
    <source>
        <strain evidence="14">ATCC 51364 / DSM 43886 / JCM 6844 / KCTC 9398 / NBRC 14523 / NRRL B-16468 / INA 2240</strain>
    </source>
</reference>
<keyword evidence="9" id="KW-0812">Transmembrane</keyword>
<feature type="domain" description="DUF7134" evidence="12">
    <location>
        <begin position="6"/>
        <end position="148"/>
    </location>
</feature>
<dbReference type="GO" id="GO:0000155">
    <property type="term" value="F:phosphorelay sensor kinase activity"/>
    <property type="evidence" value="ECO:0007669"/>
    <property type="project" value="InterPro"/>
</dbReference>
<comment type="catalytic activity">
    <reaction evidence="1">
        <text>ATP + protein L-histidine = ADP + protein N-phospho-L-histidine.</text>
        <dbReference type="EC" id="2.7.13.3"/>
    </reaction>
</comment>
<keyword evidence="9" id="KW-1133">Transmembrane helix</keyword>
<proteinExistence type="predicted"/>
<keyword evidence="9" id="KW-0472">Membrane</keyword>
<dbReference type="PANTHER" id="PTHR24421:SF10">
    <property type="entry name" value="NITRATE_NITRITE SENSOR PROTEIN NARQ"/>
    <property type="match status" value="1"/>
</dbReference>
<evidence type="ECO:0000256" key="9">
    <source>
        <dbReference type="SAM" id="Phobius"/>
    </source>
</evidence>
<evidence type="ECO:0000256" key="4">
    <source>
        <dbReference type="ARBA" id="ARBA00022679"/>
    </source>
</evidence>
<keyword evidence="8" id="KW-0902">Two-component regulatory system</keyword>
<dbReference type="RefSeq" id="WP_051765185.1">
    <property type="nucleotide sequence ID" value="NZ_CP034550.1"/>
</dbReference>
<evidence type="ECO:0000256" key="2">
    <source>
        <dbReference type="ARBA" id="ARBA00012438"/>
    </source>
</evidence>
<evidence type="ECO:0000259" key="12">
    <source>
        <dbReference type="Pfam" id="PF23539"/>
    </source>
</evidence>
<evidence type="ECO:0000259" key="11">
    <source>
        <dbReference type="Pfam" id="PF07730"/>
    </source>
</evidence>
<evidence type="ECO:0000256" key="5">
    <source>
        <dbReference type="ARBA" id="ARBA00022741"/>
    </source>
</evidence>
<dbReference type="Pfam" id="PF02518">
    <property type="entry name" value="HATPase_c"/>
    <property type="match status" value="1"/>
</dbReference>
<feature type="transmembrane region" description="Helical" evidence="9">
    <location>
        <begin position="101"/>
        <end position="122"/>
    </location>
</feature>
<dbReference type="EC" id="2.7.13.3" evidence="2"/>
<dbReference type="InterPro" id="IPR050482">
    <property type="entry name" value="Sensor_HK_TwoCompSys"/>
</dbReference>